<sequence>MDKEIIEGIAIIGMSGRFPGAGNVDDYWQNLRNGVESISTATDAELAAAGVPSAVRGDSAYVRARGVLEGIEDFDASFFGMTPREAALTDPQHRLFLECAWEALESAGHARDAEGGMVGVYAGSSESTYLDHAGLAALRGDLADRYQVDIATAKDFLATRTSYKLDLRGPSLNVQTACSTSLVAVYLACQALLVYQCDMALAGGAAIAIPQRKGTLYREGMILSPDGHCRAFDASARGTVSGNGVGVVVLRRLSDALADGDPIRAVIRGVAVNNDGAGKVGFTAPSVEGQMTAILQALAMAGIDAGSIGYIEAHGTGTPVGDPIEIAALTQAFQASSPGAQRCAIGSVKTNIGHLDAAAGVAGLIKTALALEHRELPPSLHFETPNPRIDFASSPFHVNATLSPWPRQGDAPRRAGVSSFGIGGTNAHAILEEAPPAAPSGPSRPFQLLTLSARSPAALDATAAALARHLDGADATPLPDIAYTLQVGRKAFAHRRVLVASSALDAARALEAQAPQQVFSGEAAPEVPPVVFMFPGQGVQHPGMGRDLYEAEPAFRRAVDRCAEILTPHLGFDIRPALHASPDDADAAARLQQTSLAQPALFTTSYALAQLWKAWGVEPTLMVGHSLGELVAACLSGVFSLEDALALVAARGRMMLALPGGAMLAVPFPEDEALALLGDDLSLAAVNGPERCVIAGPEDAIARLAGSLEARAIGARRLRTSHAFHARAMDAIVEPFSALVARIPRSAPTIPFYANLTGRLITPEEAVDPAYWGRHLRETVRFGATLDQIKQIPRAVLIEVGPGRTLTALAQQSGKSASGQVVIPSLTGAGRSRSELASMLEAAGRCWIEGVPLDSAALYADERRRRVPLPTYPFERQRHWLDAAAPPPATPSPEVRIGVHLESDQQAIVRLADAAEAESPWEHFPEGFERGAAELCSRYIARFLQDSGVVFAPGRTYDRNELVTRLGIIPKFRKFFTFFLETLAEDGILQLDGDRVEILKDAAAIGDPAPLRAELGRRYPDLDADLRVLDHCVAHYGDALTGRIDPIGVLHPDGSTDFLRPSIENSVRFSGQPTYYALLEKLVVRLFEHSPGKKLRILEAGGGTGAVTFRLMPALRGRDVDYHFTDLGRYFLVQAEKRAAREGLDFMRFGMLDVSRDPASQGHDEGAYDLVIAYNVVHATLSVTDSLANLKRLLAPGGVLLLMETTQAPRWYTLIWGLEVGWWYFADEELRPSSPFMSPEGWAGVLRSVGFPFVEVCPPSPERQRKTDCTLLLAQESFAPAAREAACPPRARAPQGSAPRQTPDHGRPAATPARPATSVPPRAPRNEIERQVAAIFQDVLGMDAGVNDDFFALGGDSLMAVQLLARLRKAFNVPLTQHALLQAPTIAALARFFAGESSAPEQVALPPEILELQRGAPGRPPLLLIHPAGGHTYFYRELVQALGADQPVAGVRAVGLEEGEAPFDRMEPLIDHYTAAIRAFQPVGPYHLGGSSFGGAVAFGIASALRAAGQEVALLAVIDCALPGRLPEERIEDDEALSLAYLLRVGTGVDISADTLRALDGNARLRRFLELGRRTAGLPQDADLPDLRRLLDVFQASVRALRRYTPAPYPGKILFLRARERDAWNPPHPEIGWSEMAAGGVEVHTVPGNHITMNFQPHVSAMAARLRDHLVLPSRS</sequence>
<dbReference type="Pfam" id="PF00109">
    <property type="entry name" value="ketoacyl-synt"/>
    <property type="match status" value="1"/>
</dbReference>
<accession>A0A017TJ36</accession>
<dbReference type="InterPro" id="IPR020806">
    <property type="entry name" value="PKS_PP-bd"/>
</dbReference>
<dbReference type="InterPro" id="IPR020841">
    <property type="entry name" value="PKS_Beta-ketoAc_synthase_dom"/>
</dbReference>
<dbReference type="Pfam" id="PF08242">
    <property type="entry name" value="Methyltransf_12"/>
    <property type="match status" value="1"/>
</dbReference>
<dbReference type="SMART" id="SM00827">
    <property type="entry name" value="PKS_AT"/>
    <property type="match status" value="1"/>
</dbReference>
<dbReference type="Gene3D" id="1.10.1200.10">
    <property type="entry name" value="ACP-like"/>
    <property type="match status" value="1"/>
</dbReference>
<feature type="region of interest" description="Disordered" evidence="7">
    <location>
        <begin position="1284"/>
        <end position="1324"/>
    </location>
</feature>
<dbReference type="PROSITE" id="PS00012">
    <property type="entry name" value="PHOSPHOPANTETHEINE"/>
    <property type="match status" value="1"/>
</dbReference>
<evidence type="ECO:0000256" key="2">
    <source>
        <dbReference type="ARBA" id="ARBA00022553"/>
    </source>
</evidence>
<dbReference type="Pfam" id="PF00698">
    <property type="entry name" value="Acyl_transf_1"/>
    <property type="match status" value="1"/>
</dbReference>
<dbReference type="SUPFAM" id="SSF53474">
    <property type="entry name" value="alpha/beta-Hydrolases"/>
    <property type="match status" value="1"/>
</dbReference>
<dbReference type="InterPro" id="IPR013217">
    <property type="entry name" value="Methyltransf_12"/>
</dbReference>
<evidence type="ECO:0000256" key="4">
    <source>
        <dbReference type="ARBA" id="ARBA00022832"/>
    </source>
</evidence>
<evidence type="ECO:0000313" key="10">
    <source>
        <dbReference type="EMBL" id="EYF08907.1"/>
    </source>
</evidence>
<dbReference type="Gene3D" id="3.40.366.10">
    <property type="entry name" value="Malonyl-Coenzyme A Acyl Carrier Protein, domain 2"/>
    <property type="match status" value="1"/>
</dbReference>
<keyword evidence="11" id="KW-1185">Reference proteome</keyword>
<protein>
    <submittedName>
        <fullName evidence="10">Malonyl CoA-acyl carrier protein transacylase</fullName>
    </submittedName>
</protein>
<dbReference type="InterPro" id="IPR018201">
    <property type="entry name" value="Ketoacyl_synth_AS"/>
</dbReference>
<proteinExistence type="predicted"/>
<dbReference type="InterPro" id="IPR001227">
    <property type="entry name" value="Ac_transferase_dom_sf"/>
</dbReference>
<keyword evidence="2" id="KW-0597">Phosphoprotein</keyword>
<feature type="compositionally biased region" description="Low complexity" evidence="7">
    <location>
        <begin position="1308"/>
        <end position="1320"/>
    </location>
</feature>
<dbReference type="OrthoDB" id="5349841at2"/>
<dbReference type="SUPFAM" id="SSF55048">
    <property type="entry name" value="Probable ACP-binding domain of malonyl-CoA ACP transacylase"/>
    <property type="match status" value="1"/>
</dbReference>
<feature type="domain" description="Ketosynthase family 3 (KS3)" evidence="9">
    <location>
        <begin position="6"/>
        <end position="433"/>
    </location>
</feature>
<feature type="domain" description="Carrier" evidence="8">
    <location>
        <begin position="1323"/>
        <end position="1397"/>
    </location>
</feature>
<dbReference type="InterPro" id="IPR001031">
    <property type="entry name" value="Thioesterase"/>
</dbReference>
<evidence type="ECO:0000256" key="5">
    <source>
        <dbReference type="ARBA" id="ARBA00023098"/>
    </source>
</evidence>
<keyword evidence="6" id="KW-0511">Multifunctional enzyme</keyword>
<dbReference type="EMBL" id="ASRX01000002">
    <property type="protein sequence ID" value="EYF08907.1"/>
    <property type="molecule type" value="Genomic_DNA"/>
</dbReference>
<dbReference type="GO" id="GO:0004315">
    <property type="term" value="F:3-oxoacyl-[acyl-carrier-protein] synthase activity"/>
    <property type="evidence" value="ECO:0007669"/>
    <property type="project" value="InterPro"/>
</dbReference>
<name>A0A017TJ36_9BACT</name>
<dbReference type="GO" id="GO:0004312">
    <property type="term" value="F:fatty acid synthase activity"/>
    <property type="evidence" value="ECO:0007669"/>
    <property type="project" value="TreeGrafter"/>
</dbReference>
<dbReference type="STRING" id="1192034.CAP_2768"/>
<dbReference type="PROSITE" id="PS50075">
    <property type="entry name" value="CARRIER"/>
    <property type="match status" value="1"/>
</dbReference>
<dbReference type="PANTHER" id="PTHR43775">
    <property type="entry name" value="FATTY ACID SYNTHASE"/>
    <property type="match status" value="1"/>
</dbReference>
<dbReference type="Gene3D" id="3.30.70.3290">
    <property type="match status" value="1"/>
</dbReference>
<keyword evidence="1" id="KW-0596">Phosphopantetheine</keyword>
<evidence type="ECO:0000259" key="8">
    <source>
        <dbReference type="PROSITE" id="PS50075"/>
    </source>
</evidence>
<dbReference type="InterPro" id="IPR036736">
    <property type="entry name" value="ACP-like_sf"/>
</dbReference>
<evidence type="ECO:0000313" key="11">
    <source>
        <dbReference type="Proteomes" id="UP000019678"/>
    </source>
</evidence>
<dbReference type="Gene3D" id="3.40.47.10">
    <property type="match status" value="1"/>
</dbReference>
<keyword evidence="4" id="KW-0276">Fatty acid metabolism</keyword>
<dbReference type="GO" id="GO:0031177">
    <property type="term" value="F:phosphopantetheine binding"/>
    <property type="evidence" value="ECO:0007669"/>
    <property type="project" value="InterPro"/>
</dbReference>
<comment type="caution">
    <text evidence="10">The sequence shown here is derived from an EMBL/GenBank/DDBJ whole genome shotgun (WGS) entry which is preliminary data.</text>
</comment>
<dbReference type="SUPFAM" id="SSF52151">
    <property type="entry name" value="FabD/lysophospholipase-like"/>
    <property type="match status" value="1"/>
</dbReference>
<dbReference type="Pfam" id="PF00975">
    <property type="entry name" value="Thioesterase"/>
    <property type="match status" value="1"/>
</dbReference>
<organism evidence="10 11">
    <name type="scientific">Chondromyces apiculatus DSM 436</name>
    <dbReference type="NCBI Taxonomy" id="1192034"/>
    <lineage>
        <taxon>Bacteria</taxon>
        <taxon>Pseudomonadati</taxon>
        <taxon>Myxococcota</taxon>
        <taxon>Polyangia</taxon>
        <taxon>Polyangiales</taxon>
        <taxon>Polyangiaceae</taxon>
        <taxon>Chondromyces</taxon>
    </lineage>
</organism>
<dbReference type="PANTHER" id="PTHR43775:SF51">
    <property type="entry name" value="INACTIVE PHENOLPHTHIOCEROL SYNTHESIS POLYKETIDE SYNTHASE TYPE I PKS1-RELATED"/>
    <property type="match status" value="1"/>
</dbReference>
<keyword evidence="3" id="KW-0808">Transferase</keyword>
<dbReference type="CDD" id="cd00833">
    <property type="entry name" value="PKS"/>
    <property type="match status" value="1"/>
</dbReference>
<reference evidence="10 11" key="1">
    <citation type="submission" date="2013-05" db="EMBL/GenBank/DDBJ databases">
        <title>Genome assembly of Chondromyces apiculatus DSM 436.</title>
        <authorList>
            <person name="Sharma G."/>
            <person name="Khatri I."/>
            <person name="Kaur C."/>
            <person name="Mayilraj S."/>
            <person name="Subramanian S."/>
        </authorList>
    </citation>
    <scope>NUCLEOTIDE SEQUENCE [LARGE SCALE GENOMIC DNA]</scope>
    <source>
        <strain evidence="10 11">DSM 436</strain>
    </source>
</reference>
<dbReference type="InterPro" id="IPR006162">
    <property type="entry name" value="Ppantetheine_attach_site"/>
</dbReference>
<dbReference type="SUPFAM" id="SSF53335">
    <property type="entry name" value="S-adenosyl-L-methionine-dependent methyltransferases"/>
    <property type="match status" value="1"/>
</dbReference>
<dbReference type="SMART" id="SM00825">
    <property type="entry name" value="PKS_KS"/>
    <property type="match status" value="1"/>
</dbReference>
<dbReference type="InterPro" id="IPR009081">
    <property type="entry name" value="PP-bd_ACP"/>
</dbReference>
<dbReference type="SMART" id="SM00823">
    <property type="entry name" value="PKS_PP"/>
    <property type="match status" value="1"/>
</dbReference>
<dbReference type="SUPFAM" id="SSF47336">
    <property type="entry name" value="ACP-like"/>
    <property type="match status" value="1"/>
</dbReference>
<dbReference type="FunFam" id="3.40.47.10:FF:000042">
    <property type="entry name" value="Polyketide synthase Pks13"/>
    <property type="match status" value="1"/>
</dbReference>
<dbReference type="InterPro" id="IPR014043">
    <property type="entry name" value="Acyl_transferase_dom"/>
</dbReference>
<gene>
    <name evidence="10" type="ORF">CAP_2768</name>
</gene>
<dbReference type="SMART" id="SM00824">
    <property type="entry name" value="PKS_TE"/>
    <property type="match status" value="1"/>
</dbReference>
<dbReference type="InterPro" id="IPR014030">
    <property type="entry name" value="Ketoacyl_synth_N"/>
</dbReference>
<dbReference type="SUPFAM" id="SSF53901">
    <property type="entry name" value="Thiolase-like"/>
    <property type="match status" value="1"/>
</dbReference>
<dbReference type="InterPro" id="IPR016036">
    <property type="entry name" value="Malonyl_transacylase_ACP-bd"/>
</dbReference>
<dbReference type="Gene3D" id="3.40.50.1820">
    <property type="entry name" value="alpha/beta hydrolase"/>
    <property type="match status" value="1"/>
</dbReference>
<dbReference type="Pfam" id="PF00550">
    <property type="entry name" value="PP-binding"/>
    <property type="match status" value="1"/>
</dbReference>
<dbReference type="InterPro" id="IPR050091">
    <property type="entry name" value="PKS_NRPS_Biosynth_Enz"/>
</dbReference>
<dbReference type="Pfam" id="PF02801">
    <property type="entry name" value="Ketoacyl-synt_C"/>
    <property type="match status" value="1"/>
</dbReference>
<dbReference type="Gene3D" id="3.40.50.150">
    <property type="entry name" value="Vaccinia Virus protein VP39"/>
    <property type="match status" value="1"/>
</dbReference>
<evidence type="ECO:0000256" key="1">
    <source>
        <dbReference type="ARBA" id="ARBA00022450"/>
    </source>
</evidence>
<feature type="compositionally biased region" description="Low complexity" evidence="7">
    <location>
        <begin position="1284"/>
        <end position="1294"/>
    </location>
</feature>
<dbReference type="InterPro" id="IPR029058">
    <property type="entry name" value="AB_hydrolase_fold"/>
</dbReference>
<dbReference type="Proteomes" id="UP000019678">
    <property type="component" value="Unassembled WGS sequence"/>
</dbReference>
<dbReference type="CDD" id="cd02440">
    <property type="entry name" value="AdoMet_MTases"/>
    <property type="match status" value="1"/>
</dbReference>
<dbReference type="GO" id="GO:0006633">
    <property type="term" value="P:fatty acid biosynthetic process"/>
    <property type="evidence" value="ECO:0007669"/>
    <property type="project" value="InterPro"/>
</dbReference>
<evidence type="ECO:0000259" key="9">
    <source>
        <dbReference type="PROSITE" id="PS52004"/>
    </source>
</evidence>
<dbReference type="InterPro" id="IPR029063">
    <property type="entry name" value="SAM-dependent_MTases_sf"/>
</dbReference>
<dbReference type="RefSeq" id="WP_052373947.1">
    <property type="nucleotide sequence ID" value="NZ_ASRX01000002.1"/>
</dbReference>
<evidence type="ECO:0000256" key="6">
    <source>
        <dbReference type="ARBA" id="ARBA00023268"/>
    </source>
</evidence>
<keyword evidence="5" id="KW-0443">Lipid metabolism</keyword>
<evidence type="ECO:0000256" key="7">
    <source>
        <dbReference type="SAM" id="MobiDB-lite"/>
    </source>
</evidence>
<dbReference type="Pfam" id="PF22621">
    <property type="entry name" value="CurL-like_PKS_C"/>
    <property type="match status" value="1"/>
</dbReference>
<dbReference type="PROSITE" id="PS00606">
    <property type="entry name" value="KS3_1"/>
    <property type="match status" value="1"/>
</dbReference>
<dbReference type="eggNOG" id="COG3321">
    <property type="taxonomic scope" value="Bacteria"/>
</dbReference>
<dbReference type="InterPro" id="IPR016035">
    <property type="entry name" value="Acyl_Trfase/lysoPLipase"/>
</dbReference>
<dbReference type="InterPro" id="IPR014031">
    <property type="entry name" value="Ketoacyl_synth_C"/>
</dbReference>
<dbReference type="InterPro" id="IPR016039">
    <property type="entry name" value="Thiolase-like"/>
</dbReference>
<dbReference type="InterPro" id="IPR020802">
    <property type="entry name" value="TesA-like"/>
</dbReference>
<evidence type="ECO:0000256" key="3">
    <source>
        <dbReference type="ARBA" id="ARBA00022679"/>
    </source>
</evidence>
<dbReference type="PROSITE" id="PS52004">
    <property type="entry name" value="KS3_2"/>
    <property type="match status" value="1"/>
</dbReference>